<keyword evidence="1" id="KW-0472">Membrane</keyword>
<accession>A0A9D4AT84</accession>
<dbReference type="AlphaFoldDB" id="A0A9D4AT84"/>
<dbReference type="Pfam" id="PF20517">
    <property type="entry name" value="TMEM127"/>
    <property type="match status" value="1"/>
</dbReference>
<evidence type="ECO:0000256" key="1">
    <source>
        <dbReference type="SAM" id="Phobius"/>
    </source>
</evidence>
<organism evidence="3 4">
    <name type="scientific">Mauremys mutica</name>
    <name type="common">yellowpond turtle</name>
    <dbReference type="NCBI Taxonomy" id="74926"/>
    <lineage>
        <taxon>Eukaryota</taxon>
        <taxon>Metazoa</taxon>
        <taxon>Chordata</taxon>
        <taxon>Craniata</taxon>
        <taxon>Vertebrata</taxon>
        <taxon>Euteleostomi</taxon>
        <taxon>Archelosauria</taxon>
        <taxon>Testudinata</taxon>
        <taxon>Testudines</taxon>
        <taxon>Cryptodira</taxon>
        <taxon>Durocryptodira</taxon>
        <taxon>Testudinoidea</taxon>
        <taxon>Geoemydidae</taxon>
        <taxon>Geoemydinae</taxon>
        <taxon>Mauremys</taxon>
    </lineage>
</organism>
<feature type="transmembrane region" description="Helical" evidence="1">
    <location>
        <begin position="117"/>
        <end position="141"/>
    </location>
</feature>
<proteinExistence type="predicted"/>
<reference evidence="3" key="1">
    <citation type="submission" date="2021-09" db="EMBL/GenBank/DDBJ databases">
        <title>The genome of Mauremys mutica provides insights into the evolution of semi-aquatic lifestyle.</title>
        <authorList>
            <person name="Gong S."/>
            <person name="Gao Y."/>
        </authorList>
    </citation>
    <scope>NUCLEOTIDE SEQUENCE</scope>
    <source>
        <strain evidence="3">MM-2020</strain>
        <tissue evidence="3">Muscle</tissue>
    </source>
</reference>
<dbReference type="EMBL" id="JAHDVG010000484">
    <property type="protein sequence ID" value="KAH1169933.1"/>
    <property type="molecule type" value="Genomic_DNA"/>
</dbReference>
<feature type="transmembrane region" description="Helical" evidence="1">
    <location>
        <begin position="43"/>
        <end position="68"/>
    </location>
</feature>
<evidence type="ECO:0000259" key="2">
    <source>
        <dbReference type="Pfam" id="PF20517"/>
    </source>
</evidence>
<evidence type="ECO:0000313" key="3">
    <source>
        <dbReference type="EMBL" id="KAH1169933.1"/>
    </source>
</evidence>
<keyword evidence="1" id="KW-1133">Transmembrane helix</keyword>
<sequence>MEGDSSAASDNSRLLSLITTGHLPARSVHEQMWQLSMATQQSLAAATCQCLGVAALCIALSSLAWIALETNVPLHLLKRSEYWAVIIYFGVPTRLQSQLWLNETQSTEIVILSSDQWVFVDVMMGICYLSVLVGFIAFLLDFIEIKKLGVARLIIATVLHILSAILCALVLVFCSWILTIIQKPSVNNLLNKHYYVTSLGVSFYLTIAAFIFASLASIFSVWSMKVYGKDLLPSQRVGDSETKETNRFGPGAQQPVLLF</sequence>
<gene>
    <name evidence="3" type="ORF">KIL84_000918</name>
</gene>
<name>A0A9D4AT84_9SAUR</name>
<keyword evidence="1" id="KW-0812">Transmembrane</keyword>
<protein>
    <recommendedName>
        <fullName evidence="2">Transmembrane protein 127 transmembrane region domain-containing protein</fullName>
    </recommendedName>
</protein>
<comment type="caution">
    <text evidence="3">The sequence shown here is derived from an EMBL/GenBank/DDBJ whole genome shotgun (WGS) entry which is preliminary data.</text>
</comment>
<dbReference type="InterPro" id="IPR046795">
    <property type="entry name" value="TMEM127_TM"/>
</dbReference>
<feature type="transmembrane region" description="Helical" evidence="1">
    <location>
        <begin position="153"/>
        <end position="181"/>
    </location>
</feature>
<dbReference type="Proteomes" id="UP000827986">
    <property type="component" value="Unassembled WGS sequence"/>
</dbReference>
<evidence type="ECO:0000313" key="4">
    <source>
        <dbReference type="Proteomes" id="UP000827986"/>
    </source>
</evidence>
<keyword evidence="4" id="KW-1185">Reference proteome</keyword>
<dbReference type="OrthoDB" id="9939165at2759"/>
<feature type="domain" description="Transmembrane protein 127 transmembrane region" evidence="2">
    <location>
        <begin position="119"/>
        <end position="222"/>
    </location>
</feature>
<feature type="transmembrane region" description="Helical" evidence="1">
    <location>
        <begin position="201"/>
        <end position="222"/>
    </location>
</feature>